<name>A0A0C2MEI3_THEKT</name>
<organism evidence="3 4">
    <name type="scientific">Thelohanellus kitauei</name>
    <name type="common">Myxosporean</name>
    <dbReference type="NCBI Taxonomy" id="669202"/>
    <lineage>
        <taxon>Eukaryota</taxon>
        <taxon>Metazoa</taxon>
        <taxon>Cnidaria</taxon>
        <taxon>Myxozoa</taxon>
        <taxon>Myxosporea</taxon>
        <taxon>Bivalvulida</taxon>
        <taxon>Platysporina</taxon>
        <taxon>Myxobolidae</taxon>
        <taxon>Thelohanellus</taxon>
    </lineage>
</organism>
<evidence type="ECO:0000259" key="2">
    <source>
        <dbReference type="Pfam" id="PF17919"/>
    </source>
</evidence>
<dbReference type="AlphaFoldDB" id="A0A0C2MEI3"/>
<feature type="domain" description="Reverse transcriptase/retrotransposon-derived protein RNase H-like" evidence="2">
    <location>
        <begin position="55"/>
        <end position="152"/>
    </location>
</feature>
<evidence type="ECO:0000313" key="3">
    <source>
        <dbReference type="EMBL" id="KII62819.1"/>
    </source>
</evidence>
<protein>
    <submittedName>
        <fullName evidence="3">Retrovirus-related Pol polyprotein</fullName>
    </submittedName>
</protein>
<dbReference type="PANTHER" id="PTHR37984">
    <property type="entry name" value="PROTEIN CBG26694"/>
    <property type="match status" value="1"/>
</dbReference>
<dbReference type="InterPro" id="IPR043502">
    <property type="entry name" value="DNA/RNA_pol_sf"/>
</dbReference>
<dbReference type="Pfam" id="PF17919">
    <property type="entry name" value="RT_RNaseH_2"/>
    <property type="match status" value="1"/>
</dbReference>
<accession>A0A0C2MEI3</accession>
<dbReference type="FunFam" id="3.10.20.370:FF:000001">
    <property type="entry name" value="Retrovirus-related Pol polyprotein from transposon 17.6-like protein"/>
    <property type="match status" value="1"/>
</dbReference>
<dbReference type="GO" id="GO:0003824">
    <property type="term" value="F:catalytic activity"/>
    <property type="evidence" value="ECO:0007669"/>
    <property type="project" value="UniProtKB-KW"/>
</dbReference>
<evidence type="ECO:0000313" key="4">
    <source>
        <dbReference type="Proteomes" id="UP000031668"/>
    </source>
</evidence>
<dbReference type="InterPro" id="IPR050951">
    <property type="entry name" value="Retrovirus_Pol_polyprotein"/>
</dbReference>
<keyword evidence="4" id="KW-1185">Reference proteome</keyword>
<dbReference type="PANTHER" id="PTHR37984:SF5">
    <property type="entry name" value="PROTEIN NYNRIN-LIKE"/>
    <property type="match status" value="1"/>
</dbReference>
<proteinExistence type="predicted"/>
<dbReference type="OMA" id="GKSAYCK"/>
<dbReference type="Gene3D" id="3.10.20.370">
    <property type="match status" value="1"/>
</dbReference>
<sequence length="156" mass="18093">MINFIVYKLRGLELHQESRLQVPTFCDRPVRILGFVKTRISSEGKSAYCKFLNEKEQNNFFNQIKRCLVKKTLLNKLDPNNTLILTTDASSVGVGAVLLHRLPDESERPISHASKTLSDQQRKYSQMKREGMAIIYGLKMFHQYLYGYTFEIITDN</sequence>
<dbReference type="OrthoDB" id="5985335at2759"/>
<evidence type="ECO:0000256" key="1">
    <source>
        <dbReference type="ARBA" id="ARBA00023268"/>
    </source>
</evidence>
<gene>
    <name evidence="3" type="ORF">RF11_08996</name>
</gene>
<comment type="caution">
    <text evidence="3">The sequence shown here is derived from an EMBL/GenBank/DDBJ whole genome shotgun (WGS) entry which is preliminary data.</text>
</comment>
<dbReference type="CDD" id="cd09274">
    <property type="entry name" value="RNase_HI_RT_Ty3"/>
    <property type="match status" value="1"/>
</dbReference>
<dbReference type="SUPFAM" id="SSF56672">
    <property type="entry name" value="DNA/RNA polymerases"/>
    <property type="match status" value="1"/>
</dbReference>
<dbReference type="EMBL" id="JWZT01004873">
    <property type="protein sequence ID" value="KII62819.1"/>
    <property type="molecule type" value="Genomic_DNA"/>
</dbReference>
<reference evidence="3 4" key="1">
    <citation type="journal article" date="2014" name="Genome Biol. Evol.">
        <title>The genome of the myxosporean Thelohanellus kitauei shows adaptations to nutrient acquisition within its fish host.</title>
        <authorList>
            <person name="Yang Y."/>
            <person name="Xiong J."/>
            <person name="Zhou Z."/>
            <person name="Huo F."/>
            <person name="Miao W."/>
            <person name="Ran C."/>
            <person name="Liu Y."/>
            <person name="Zhang J."/>
            <person name="Feng J."/>
            <person name="Wang M."/>
            <person name="Wang M."/>
            <person name="Wang L."/>
            <person name="Yao B."/>
        </authorList>
    </citation>
    <scope>NUCLEOTIDE SEQUENCE [LARGE SCALE GENOMIC DNA]</scope>
    <source>
        <strain evidence="3">Wuqing</strain>
    </source>
</reference>
<dbReference type="InterPro" id="IPR041577">
    <property type="entry name" value="RT_RNaseH_2"/>
</dbReference>
<keyword evidence="1" id="KW-0511">Multifunctional enzyme</keyword>
<dbReference type="Proteomes" id="UP000031668">
    <property type="component" value="Unassembled WGS sequence"/>
</dbReference>